<evidence type="ECO:0000256" key="3">
    <source>
        <dbReference type="ARBA" id="ARBA00022723"/>
    </source>
</evidence>
<dbReference type="InterPro" id="IPR032466">
    <property type="entry name" value="Metal_Hydrolase"/>
</dbReference>
<dbReference type="EC" id="3.5.4.4" evidence="7"/>
<dbReference type="RefSeq" id="WP_223103434.1">
    <property type="nucleotide sequence ID" value="NZ_CP061913.1"/>
</dbReference>
<dbReference type="InterPro" id="IPR006330">
    <property type="entry name" value="Ado/ade_deaminase"/>
</dbReference>
<dbReference type="Proteomes" id="UP001589608">
    <property type="component" value="Unassembled WGS sequence"/>
</dbReference>
<evidence type="ECO:0000256" key="4">
    <source>
        <dbReference type="ARBA" id="ARBA00022801"/>
    </source>
</evidence>
<evidence type="ECO:0000256" key="1">
    <source>
        <dbReference type="ARBA" id="ARBA00001947"/>
    </source>
</evidence>
<keyword evidence="5" id="KW-0862">Zinc</keyword>
<reference evidence="7 8" key="1">
    <citation type="submission" date="2024-09" db="EMBL/GenBank/DDBJ databases">
        <authorList>
            <person name="Sun Q."/>
            <person name="Mori K."/>
        </authorList>
    </citation>
    <scope>NUCLEOTIDE SEQUENCE [LARGE SCALE GENOMIC DNA]</scope>
    <source>
        <strain evidence="7 8">JCM 3307</strain>
    </source>
</reference>
<evidence type="ECO:0000313" key="8">
    <source>
        <dbReference type="Proteomes" id="UP001589608"/>
    </source>
</evidence>
<keyword evidence="8" id="KW-1185">Reference proteome</keyword>
<dbReference type="InterPro" id="IPR006650">
    <property type="entry name" value="A/AMP_deam_AS"/>
</dbReference>
<protein>
    <submittedName>
        <fullName evidence="7">Adenosine deaminase</fullName>
        <ecNumber evidence="7">3.5.4.4</ecNumber>
    </submittedName>
</protein>
<gene>
    <name evidence="7" type="primary">add</name>
    <name evidence="7" type="ORF">ACFFTR_40050</name>
</gene>
<dbReference type="NCBIfam" id="TIGR01430">
    <property type="entry name" value="aden_deam"/>
    <property type="match status" value="1"/>
</dbReference>
<keyword evidence="3" id="KW-0479">Metal-binding</keyword>
<comment type="cofactor">
    <cofactor evidence="1">
        <name>Zn(2+)</name>
        <dbReference type="ChEBI" id="CHEBI:29105"/>
    </cofactor>
</comment>
<name>A0ABV5MKD2_9ACTN</name>
<dbReference type="SUPFAM" id="SSF51556">
    <property type="entry name" value="Metallo-dependent hydrolases"/>
    <property type="match status" value="1"/>
</dbReference>
<evidence type="ECO:0000313" key="7">
    <source>
        <dbReference type="EMBL" id="MFB9449306.1"/>
    </source>
</evidence>
<accession>A0ABV5MKD2</accession>
<evidence type="ECO:0000256" key="2">
    <source>
        <dbReference type="ARBA" id="ARBA00006676"/>
    </source>
</evidence>
<evidence type="ECO:0000256" key="5">
    <source>
        <dbReference type="ARBA" id="ARBA00022833"/>
    </source>
</evidence>
<keyword evidence="4 7" id="KW-0378">Hydrolase</keyword>
<sequence length="328" mass="34167">MSGSRTLAALPKAHLHIHLDGAMRRSTLLELADRAGVVATLPTAYGSFAAFTDTITAAAACLRTPADAQRLVHEIVEDAALAGAVWIEPSMWPGLFGGRLGSDADVLDVVLDAGRAAQDRYGVGFGLIVAANRDRPVQEAVALARLAVRRHDDGVVGFGLDGDETAAPGPLFAEAFTIAREGGLLAVPHAGELTGPSSVRDAMEVLRADRIMHGVAAIADPGLLDRLAPGGVALDVCPTSNVMLSVVPSIAQHPLPALLARGVPCSINADDPLLFDTDLLNEYTLARDHLGLTAAQLATCARTSLRHSGAPRALVESALHGIDAWLQH</sequence>
<feature type="domain" description="Adenosine deaminase" evidence="6">
    <location>
        <begin position="11"/>
        <end position="314"/>
    </location>
</feature>
<dbReference type="PANTHER" id="PTHR43114:SF6">
    <property type="entry name" value="ADENINE DEAMINASE"/>
    <property type="match status" value="1"/>
</dbReference>
<comment type="caution">
    <text evidence="7">The sequence shown here is derived from an EMBL/GenBank/DDBJ whole genome shotgun (WGS) entry which is preliminary data.</text>
</comment>
<dbReference type="PROSITE" id="PS00485">
    <property type="entry name" value="A_DEAMINASE"/>
    <property type="match status" value="1"/>
</dbReference>
<dbReference type="EMBL" id="JBHMCA010000065">
    <property type="protein sequence ID" value="MFB9449306.1"/>
    <property type="molecule type" value="Genomic_DNA"/>
</dbReference>
<dbReference type="PANTHER" id="PTHR43114">
    <property type="entry name" value="ADENINE DEAMINASE"/>
    <property type="match status" value="1"/>
</dbReference>
<evidence type="ECO:0000259" key="6">
    <source>
        <dbReference type="Pfam" id="PF00962"/>
    </source>
</evidence>
<dbReference type="Gene3D" id="3.20.20.140">
    <property type="entry name" value="Metal-dependent hydrolases"/>
    <property type="match status" value="1"/>
</dbReference>
<comment type="similarity">
    <text evidence="2">Belongs to the metallo-dependent hydrolases superfamily. Adenosine and AMP deaminases family.</text>
</comment>
<dbReference type="Pfam" id="PF00962">
    <property type="entry name" value="A_deaminase"/>
    <property type="match status" value="1"/>
</dbReference>
<organism evidence="7 8">
    <name type="scientific">Dactylosporangium vinaceum</name>
    <dbReference type="NCBI Taxonomy" id="53362"/>
    <lineage>
        <taxon>Bacteria</taxon>
        <taxon>Bacillati</taxon>
        <taxon>Actinomycetota</taxon>
        <taxon>Actinomycetes</taxon>
        <taxon>Micromonosporales</taxon>
        <taxon>Micromonosporaceae</taxon>
        <taxon>Dactylosporangium</taxon>
    </lineage>
</organism>
<dbReference type="InterPro" id="IPR001365">
    <property type="entry name" value="A_deaminase_dom"/>
</dbReference>
<proteinExistence type="inferred from homology"/>
<dbReference type="GO" id="GO:0016787">
    <property type="term" value="F:hydrolase activity"/>
    <property type="evidence" value="ECO:0007669"/>
    <property type="project" value="UniProtKB-KW"/>
</dbReference>